<protein>
    <submittedName>
        <fullName evidence="4">FecR family protein</fullName>
    </submittedName>
</protein>
<dbReference type="InterPro" id="IPR012373">
    <property type="entry name" value="Ferrdict_sens_TM"/>
</dbReference>
<evidence type="ECO:0000259" key="3">
    <source>
        <dbReference type="Pfam" id="PF16344"/>
    </source>
</evidence>
<accession>A0AAJ5W918</accession>
<organism evidence="4 5">
    <name type="scientific">Candidatus Pedobacter colombiensis</name>
    <dbReference type="NCBI Taxonomy" id="3121371"/>
    <lineage>
        <taxon>Bacteria</taxon>
        <taxon>Pseudomonadati</taxon>
        <taxon>Bacteroidota</taxon>
        <taxon>Sphingobacteriia</taxon>
        <taxon>Sphingobacteriales</taxon>
        <taxon>Sphingobacteriaceae</taxon>
        <taxon>Pedobacter</taxon>
    </lineage>
</organism>
<dbReference type="EMBL" id="CP119313">
    <property type="protein sequence ID" value="WEK18642.1"/>
    <property type="molecule type" value="Genomic_DNA"/>
</dbReference>
<reference evidence="4" key="1">
    <citation type="submission" date="2023-03" db="EMBL/GenBank/DDBJ databases">
        <title>Andean soil-derived lignocellulolytic bacterial consortium as a source of novel taxa and putative plastic-active enzymes.</title>
        <authorList>
            <person name="Diaz-Garcia L."/>
            <person name="Chuvochina M."/>
            <person name="Feuerriegel G."/>
            <person name="Bunk B."/>
            <person name="Sproer C."/>
            <person name="Streit W.R."/>
            <person name="Rodriguez L.M."/>
            <person name="Overmann J."/>
            <person name="Jimenez D.J."/>
        </authorList>
    </citation>
    <scope>NUCLEOTIDE SEQUENCE</scope>
    <source>
        <strain evidence="4">MAG 3858</strain>
    </source>
</reference>
<keyword evidence="1" id="KW-0472">Membrane</keyword>
<gene>
    <name evidence="4" type="ORF">P0Y49_17785</name>
</gene>
<dbReference type="Pfam" id="PF16344">
    <property type="entry name" value="FecR_C"/>
    <property type="match status" value="1"/>
</dbReference>
<dbReference type="GO" id="GO:0016989">
    <property type="term" value="F:sigma factor antagonist activity"/>
    <property type="evidence" value="ECO:0007669"/>
    <property type="project" value="TreeGrafter"/>
</dbReference>
<dbReference type="InterPro" id="IPR032508">
    <property type="entry name" value="FecR_C"/>
</dbReference>
<keyword evidence="1" id="KW-1133">Transmembrane helix</keyword>
<dbReference type="Gene3D" id="3.55.50.30">
    <property type="match status" value="1"/>
</dbReference>
<dbReference type="Proteomes" id="UP001214530">
    <property type="component" value="Chromosome"/>
</dbReference>
<evidence type="ECO:0000259" key="2">
    <source>
        <dbReference type="Pfam" id="PF04773"/>
    </source>
</evidence>
<dbReference type="PANTHER" id="PTHR30273:SF2">
    <property type="entry name" value="PROTEIN FECR"/>
    <property type="match status" value="1"/>
</dbReference>
<evidence type="ECO:0000256" key="1">
    <source>
        <dbReference type="SAM" id="Phobius"/>
    </source>
</evidence>
<dbReference type="PANTHER" id="PTHR30273">
    <property type="entry name" value="PERIPLASMIC SIGNAL SENSOR AND SIGMA FACTOR ACTIVATOR FECR-RELATED"/>
    <property type="match status" value="1"/>
</dbReference>
<name>A0AAJ5W918_9SPHI</name>
<feature type="domain" description="FecR protein" evidence="2">
    <location>
        <begin position="186"/>
        <end position="282"/>
    </location>
</feature>
<dbReference type="InterPro" id="IPR006860">
    <property type="entry name" value="FecR"/>
</dbReference>
<feature type="transmembrane region" description="Helical" evidence="1">
    <location>
        <begin position="90"/>
        <end position="109"/>
    </location>
</feature>
<evidence type="ECO:0000313" key="4">
    <source>
        <dbReference type="EMBL" id="WEK18642.1"/>
    </source>
</evidence>
<feature type="domain" description="Protein FecR C-terminal" evidence="3">
    <location>
        <begin position="325"/>
        <end position="393"/>
    </location>
</feature>
<dbReference type="FunFam" id="2.60.120.1440:FF:000001">
    <property type="entry name" value="Putative anti-sigma factor"/>
    <property type="match status" value="1"/>
</dbReference>
<dbReference type="Pfam" id="PF04773">
    <property type="entry name" value="FecR"/>
    <property type="match status" value="1"/>
</dbReference>
<dbReference type="AlphaFoldDB" id="A0AAJ5W918"/>
<keyword evidence="1" id="KW-0812">Transmembrane</keyword>
<sequence>MLEEEFNISLLIALHLRGQLSEQEQTDLTAWLEASATNRAYFDELVDEQAMPAKLVAFNKVDKTAIWNKALKGMNDGPDRKPKVYQLRRYAAIAAALLMVSAIAVFLFSKHRGATLMENNLVNRGVVIPGGNKAYLTLSDGKTISLTDASNGQLAEQAGISIQKTADGELVYKVAKKQTAVGKINTVTTPKGGQYQIVLPDGTRVWLNAASTLSFPITFTDQTNRLVELKGEAYFEVSKNKAKPFIVKSDEQQVEVLGTHFNINAYHDEESTKTTLLEGSVKVAGKGMFGDEVVLKPNEQSILVGNKFSVIPVDPEMAIDWKNGYFSFNKESLPAIMRKISRWYDVEIVYQDNYTGNDFTGIVSRKKQVTEVLDLLELTGLVHFKIEGRRITVMP</sequence>
<dbReference type="Gene3D" id="2.60.120.1440">
    <property type="match status" value="1"/>
</dbReference>
<evidence type="ECO:0000313" key="5">
    <source>
        <dbReference type="Proteomes" id="UP001214530"/>
    </source>
</evidence>
<proteinExistence type="predicted"/>